<dbReference type="Gene3D" id="1.20.1250.20">
    <property type="entry name" value="MFS general substrate transporter like domains"/>
    <property type="match status" value="1"/>
</dbReference>
<dbReference type="eggNOG" id="KOG1237">
    <property type="taxonomic scope" value="Eukaryota"/>
</dbReference>
<dbReference type="Pfam" id="PF00854">
    <property type="entry name" value="PTR2"/>
    <property type="match status" value="1"/>
</dbReference>
<keyword evidence="4 7" id="KW-0812">Transmembrane</keyword>
<dbReference type="FunCoup" id="I4Y833">
    <property type="interactions" value="247"/>
</dbReference>
<dbReference type="Proteomes" id="UP000005242">
    <property type="component" value="Unassembled WGS sequence"/>
</dbReference>
<feature type="transmembrane region" description="Helical" evidence="9">
    <location>
        <begin position="211"/>
        <end position="230"/>
    </location>
</feature>
<dbReference type="EMBL" id="JH668242">
    <property type="protein sequence ID" value="EIM20125.1"/>
    <property type="molecule type" value="Genomic_DNA"/>
</dbReference>
<evidence type="ECO:0000256" key="1">
    <source>
        <dbReference type="ARBA" id="ARBA00004141"/>
    </source>
</evidence>
<evidence type="ECO:0000313" key="11">
    <source>
        <dbReference type="Proteomes" id="UP000005242"/>
    </source>
</evidence>
<feature type="transmembrane region" description="Helical" evidence="9">
    <location>
        <begin position="452"/>
        <end position="477"/>
    </location>
</feature>
<dbReference type="OrthoDB" id="8904098at2759"/>
<dbReference type="HOGENOM" id="CLU_004790_4_1_1"/>
<dbReference type="OMA" id="LVLHIIV"/>
<dbReference type="FunFam" id="1.20.1250.20:FF:000085">
    <property type="entry name" value="MFS peptide transporter Ptr2"/>
    <property type="match status" value="1"/>
</dbReference>
<keyword evidence="5 9" id="KW-1133">Transmembrane helix</keyword>
<organism evidence="10 11">
    <name type="scientific">Wallemia mellicola (strain ATCC MYA-4683 / CBS 633.66)</name>
    <name type="common">Wallemia sebi (CBS 633.66)</name>
    <dbReference type="NCBI Taxonomy" id="671144"/>
    <lineage>
        <taxon>Eukaryota</taxon>
        <taxon>Fungi</taxon>
        <taxon>Dikarya</taxon>
        <taxon>Basidiomycota</taxon>
        <taxon>Wallemiomycotina</taxon>
        <taxon>Wallemiomycetes</taxon>
        <taxon>Wallemiales</taxon>
        <taxon>Wallemiaceae</taxon>
        <taxon>Wallemia</taxon>
    </lineage>
</organism>
<feature type="transmembrane region" description="Helical" evidence="9">
    <location>
        <begin position="535"/>
        <end position="558"/>
    </location>
</feature>
<dbReference type="KEGG" id="wse:WALSEDRAFT_33573"/>
<evidence type="ECO:0000256" key="4">
    <source>
        <dbReference type="ARBA" id="ARBA00022692"/>
    </source>
</evidence>
<dbReference type="SUPFAM" id="SSF103473">
    <property type="entry name" value="MFS general substrate transporter"/>
    <property type="match status" value="1"/>
</dbReference>
<keyword evidence="6 9" id="KW-0472">Membrane</keyword>
<keyword evidence="3 7" id="KW-0813">Transport</keyword>
<evidence type="ECO:0000256" key="6">
    <source>
        <dbReference type="ARBA" id="ARBA00023136"/>
    </source>
</evidence>
<dbReference type="RefSeq" id="XP_006959846.1">
    <property type="nucleotide sequence ID" value="XM_006959784.1"/>
</dbReference>
<feature type="transmembrane region" description="Helical" evidence="9">
    <location>
        <begin position="270"/>
        <end position="289"/>
    </location>
</feature>
<dbReference type="InterPro" id="IPR036259">
    <property type="entry name" value="MFS_trans_sf"/>
</dbReference>
<accession>I4Y833</accession>
<feature type="region of interest" description="Disordered" evidence="8">
    <location>
        <begin position="22"/>
        <end position="41"/>
    </location>
</feature>
<evidence type="ECO:0000256" key="2">
    <source>
        <dbReference type="ARBA" id="ARBA00005982"/>
    </source>
</evidence>
<protein>
    <submittedName>
        <fullName evidence="10">PTR2-domain-containing protein</fullName>
    </submittedName>
</protein>
<keyword evidence="11" id="KW-1185">Reference proteome</keyword>
<comment type="subcellular location">
    <subcellularLocation>
        <location evidence="1 7">Membrane</location>
        <topology evidence="1 7">Multi-pass membrane protein</topology>
    </subcellularLocation>
</comment>
<gene>
    <name evidence="10" type="ORF">WALSEDRAFT_33573</name>
</gene>
<dbReference type="GO" id="GO:0071916">
    <property type="term" value="F:dipeptide transmembrane transporter activity"/>
    <property type="evidence" value="ECO:0007669"/>
    <property type="project" value="UniProtKB-ARBA"/>
</dbReference>
<proteinExistence type="inferred from homology"/>
<feature type="transmembrane region" description="Helical" evidence="9">
    <location>
        <begin position="182"/>
        <end position="205"/>
    </location>
</feature>
<feature type="transmembrane region" description="Helical" evidence="9">
    <location>
        <begin position="295"/>
        <end position="319"/>
    </location>
</feature>
<dbReference type="InParanoid" id="I4Y833"/>
<feature type="transmembrane region" description="Helical" evidence="9">
    <location>
        <begin position="419"/>
        <end position="440"/>
    </location>
</feature>
<comment type="similarity">
    <text evidence="2 7">Belongs to the major facilitator superfamily. Proton-dependent oligopeptide transporter (POT/PTR) (TC 2.A.17) family.</text>
</comment>
<evidence type="ECO:0000256" key="5">
    <source>
        <dbReference type="ARBA" id="ARBA00022989"/>
    </source>
</evidence>
<dbReference type="PROSITE" id="PS01023">
    <property type="entry name" value="PTR2_2"/>
    <property type="match status" value="1"/>
</dbReference>
<evidence type="ECO:0000256" key="3">
    <source>
        <dbReference type="ARBA" id="ARBA00022448"/>
    </source>
</evidence>
<feature type="transmembrane region" description="Helical" evidence="9">
    <location>
        <begin position="564"/>
        <end position="585"/>
    </location>
</feature>
<name>I4Y833_WALMC</name>
<feature type="transmembrane region" description="Helical" evidence="9">
    <location>
        <begin position="497"/>
        <end position="523"/>
    </location>
</feature>
<dbReference type="AlphaFoldDB" id="I4Y833"/>
<dbReference type="GO" id="GO:0005886">
    <property type="term" value="C:plasma membrane"/>
    <property type="evidence" value="ECO:0007669"/>
    <property type="project" value="UniProtKB-ARBA"/>
</dbReference>
<dbReference type="InterPro" id="IPR018456">
    <property type="entry name" value="PTR2_symporter_CS"/>
</dbReference>
<sequence length="612" mass="67467">MSSLETEVVAGGAAIANEHKNTAAAGGHLAPPNQSGIPTVEQPYDEKYNEKSNEKGVIDPEGHYIQDVDVEGTFPTEEEMATLPRTSESVNWYIFLIVLVEFAERFAFYGITGVFANEIQNPLPDGSTAGNLVDNENQSPGALDMGQQASTGLTNFFQFWCYVTPIIGGIIADTKLGRFKTIAVFSGIYLIGLIILTCTSIPQSLSGGSNSAFGGMIVSMIVIGFGTGGIKSNISVYLGEQIKTDTMYVRTNPKSGKKEIVDPNITVQRLFSWFYFTINVGSLAALATTTSERKVGFWLAYALPTIVFCLIPILLVFMYSRLTHYPPRGSVLIESYKVCKAAWSNWRWNWNAAKPDMYESKHGQKPSWDGAFVDEVQRGMRASLIFAFFPLYWICYNNNYNNLISMAGSLRSDGTPNDLIQNVDPIFLIAAIPILDLVVYPGLRKMGIPFRPIARITCGFFTASLAMVYCAVLQHFIYSKLSPCGDQATTCDQPGDINLWIVAPAYALIALSECFASITGLEYAFTKAPTSMRGLIMAIFLLQTAFGNAINLALLPVTEDPHLVWLYTGIAITAFIAGIVFYFTFRKWDETEEQDNAIGHGGRMQKEDTRKE</sequence>
<feature type="transmembrane region" description="Helical" evidence="9">
    <location>
        <begin position="382"/>
        <end position="399"/>
    </location>
</feature>
<evidence type="ECO:0000313" key="10">
    <source>
        <dbReference type="EMBL" id="EIM20125.1"/>
    </source>
</evidence>
<dbReference type="InterPro" id="IPR000109">
    <property type="entry name" value="POT_fam"/>
</dbReference>
<reference evidence="10 11" key="1">
    <citation type="journal article" date="2012" name="Fungal Genet. Biol.">
        <title>The genome of the xerotolerant mold Wallemia sebi reveals adaptations to osmotic stress and suggests cryptic sexual reproduction.</title>
        <authorList>
            <person name="Padamsee M."/>
            <person name="Kumar T.K.A."/>
            <person name="Riley R."/>
            <person name="Binder M."/>
            <person name="Boyd A."/>
            <person name="Calvo A.M."/>
            <person name="Furukawa K."/>
            <person name="Hesse C."/>
            <person name="Hohmann S."/>
            <person name="James T.Y."/>
            <person name="LaButti K."/>
            <person name="Lapidus A."/>
            <person name="Lindquist E."/>
            <person name="Lucas S."/>
            <person name="Miller K."/>
            <person name="Shantappa S."/>
            <person name="Grigoriev I.V."/>
            <person name="Hibbett D.S."/>
            <person name="McLaughlin D.J."/>
            <person name="Spatafora J.W."/>
            <person name="Aime M.C."/>
        </authorList>
    </citation>
    <scope>NUCLEOTIDE SEQUENCE [LARGE SCALE GENOMIC DNA]</scope>
    <source>
        <strain evidence="11">ATCC MYA-4683 / CBS 633.66</strain>
    </source>
</reference>
<evidence type="ECO:0000256" key="9">
    <source>
        <dbReference type="SAM" id="Phobius"/>
    </source>
</evidence>
<dbReference type="GeneID" id="18471708"/>
<dbReference type="PANTHER" id="PTHR11654">
    <property type="entry name" value="OLIGOPEPTIDE TRANSPORTER-RELATED"/>
    <property type="match status" value="1"/>
</dbReference>
<evidence type="ECO:0000256" key="8">
    <source>
        <dbReference type="SAM" id="MobiDB-lite"/>
    </source>
</evidence>
<evidence type="ECO:0000256" key="7">
    <source>
        <dbReference type="RuleBase" id="RU003755"/>
    </source>
</evidence>